<dbReference type="AlphaFoldDB" id="A0A2J8H5S0"/>
<protein>
    <submittedName>
        <fullName evidence="1">Uncharacterized protein</fullName>
    </submittedName>
</protein>
<dbReference type="RefSeq" id="WP_102953687.1">
    <property type="nucleotide sequence ID" value="NZ_POSI01000003.1"/>
</dbReference>
<evidence type="ECO:0000313" key="1">
    <source>
        <dbReference type="EMBL" id="PNI06680.1"/>
    </source>
</evidence>
<name>A0A2J8H5S0_VIBDI</name>
<sequence length="209" mass="23077">MKKRLLPIPLILLTPIVLLVIVVVAGVYRFSLSDQEIMAKFPTTTIKQDPIAQAVFGLDVPNPITVPVPETPSFAFMESWDEQQRWVGGTYDSGSERGSVALDTQLMLKLEGFEEQHGYLSVIRVSNQGSGVFNYLALFKYDSLRSRMVMVSSQLLGDRVDVQSLVQNGGNVTVTLLSHENNVAFSEAATESVSILFSISEKYQLSLSN</sequence>
<reference evidence="1 2" key="1">
    <citation type="submission" date="2018-01" db="EMBL/GenBank/DDBJ databases">
        <title>Draft genome sequences of six Vibrio diazotrophicus strains isolated from deep-sea sediments of the Baltic Sea.</title>
        <authorList>
            <person name="Castillo D."/>
            <person name="Vandieken V."/>
            <person name="Chiang O."/>
            <person name="Middelboe M."/>
        </authorList>
    </citation>
    <scope>NUCLEOTIDE SEQUENCE [LARGE SCALE GENOMIC DNA]</scope>
    <source>
        <strain evidence="1 2">60.27F</strain>
    </source>
</reference>
<comment type="caution">
    <text evidence="1">The sequence shown here is derived from an EMBL/GenBank/DDBJ whole genome shotgun (WGS) entry which is preliminary data.</text>
</comment>
<evidence type="ECO:0000313" key="2">
    <source>
        <dbReference type="Proteomes" id="UP000236449"/>
    </source>
</evidence>
<proteinExistence type="predicted"/>
<dbReference type="EMBL" id="POSK01000001">
    <property type="protein sequence ID" value="PNI06680.1"/>
    <property type="molecule type" value="Genomic_DNA"/>
</dbReference>
<gene>
    <name evidence="1" type="ORF">C1N32_01340</name>
</gene>
<dbReference type="OrthoDB" id="1161168at2"/>
<organism evidence="1 2">
    <name type="scientific">Vibrio diazotrophicus</name>
    <dbReference type="NCBI Taxonomy" id="685"/>
    <lineage>
        <taxon>Bacteria</taxon>
        <taxon>Pseudomonadati</taxon>
        <taxon>Pseudomonadota</taxon>
        <taxon>Gammaproteobacteria</taxon>
        <taxon>Vibrionales</taxon>
        <taxon>Vibrionaceae</taxon>
        <taxon>Vibrio</taxon>
    </lineage>
</organism>
<dbReference type="Proteomes" id="UP000236449">
    <property type="component" value="Unassembled WGS sequence"/>
</dbReference>
<accession>A0A2J8H5S0</accession>